<dbReference type="AlphaFoldDB" id="A0A2M9ZE39"/>
<organism evidence="1 2">
    <name type="scientific">Leptospira wolffii</name>
    <dbReference type="NCBI Taxonomy" id="409998"/>
    <lineage>
        <taxon>Bacteria</taxon>
        <taxon>Pseudomonadati</taxon>
        <taxon>Spirochaetota</taxon>
        <taxon>Spirochaetia</taxon>
        <taxon>Leptospirales</taxon>
        <taxon>Leptospiraceae</taxon>
        <taxon>Leptospira</taxon>
    </lineage>
</organism>
<dbReference type="EMBL" id="NPDT01000001">
    <property type="protein sequence ID" value="PJZ66597.1"/>
    <property type="molecule type" value="Genomic_DNA"/>
</dbReference>
<proteinExistence type="predicted"/>
<reference evidence="1 2" key="1">
    <citation type="submission" date="2017-07" db="EMBL/GenBank/DDBJ databases">
        <title>Leptospira spp. isolated from tropical soils.</title>
        <authorList>
            <person name="Thibeaux R."/>
            <person name="Iraola G."/>
            <person name="Ferres I."/>
            <person name="Bierque E."/>
            <person name="Girault D."/>
            <person name="Soupe-Gilbert M.-E."/>
            <person name="Picardeau M."/>
            <person name="Goarant C."/>
        </authorList>
    </citation>
    <scope>NUCLEOTIDE SEQUENCE [LARGE SCALE GENOMIC DNA]</scope>
    <source>
        <strain evidence="1 2">FH2-C-A2</strain>
    </source>
</reference>
<gene>
    <name evidence="1" type="ORF">CH371_00320</name>
</gene>
<accession>A0A2M9ZE39</accession>
<evidence type="ECO:0000313" key="2">
    <source>
        <dbReference type="Proteomes" id="UP000231912"/>
    </source>
</evidence>
<dbReference type="Proteomes" id="UP000231912">
    <property type="component" value="Unassembled WGS sequence"/>
</dbReference>
<sequence length="205" mass="24221">MFPIRQIFIRFKILFLLLLFLVSFVHCKQTPKERVNEILSDSHLSHEETARQVANALFGEKLKEVEIIAPKFPETKYEVYLGFGGSSALTFLESKQYAERMKLELAVSSYRFLQSTERVPIGKFRMSLVKPFFIKNGEQRGTEEFEIFRFRTQADQIGALPGFRETDSFRTDRYDEPTEDVKEVLNRIMENWTIELDHFYRIEVK</sequence>
<protein>
    <submittedName>
        <fullName evidence="1">Uncharacterized protein</fullName>
    </submittedName>
</protein>
<evidence type="ECO:0000313" key="1">
    <source>
        <dbReference type="EMBL" id="PJZ66597.1"/>
    </source>
</evidence>
<name>A0A2M9ZE39_9LEPT</name>
<comment type="caution">
    <text evidence="1">The sequence shown here is derived from an EMBL/GenBank/DDBJ whole genome shotgun (WGS) entry which is preliminary data.</text>
</comment>
<dbReference type="RefSeq" id="WP_100757223.1">
    <property type="nucleotide sequence ID" value="NZ_NPDT01000001.1"/>
</dbReference>